<evidence type="ECO:0000313" key="2">
    <source>
        <dbReference type="EMBL" id="NML26329.1"/>
    </source>
</evidence>
<sequence length="285" mass="30616">MNTAVDTRSLTHTELEEALASVRIPAYPATVAEVMREAQKDDPQVKVLARIISSDVGMSALAVKLANSPMFGNGGPVKSVQQAVSRLGTSNILNVVIAVALRNTTTGLPADLMEKFWARTSTLALATGVLARRHIGISPDAAYTYALFHDAAIPVLMLNFPKYAEICGEALDDPESLIPIEREHFNCDHAVVGWLLARSWGLPPLIASAIRYHHDPEVYILPEKELPSSALALIAVTVITEHAIADLTGNAAPVGSKVFEDARMFLGSSDADIDEFREIIAAALV</sequence>
<comment type="caution">
    <text evidence="2">The sequence shown here is derived from an EMBL/GenBank/DDBJ whole genome shotgun (WGS) entry which is preliminary data.</text>
</comment>
<gene>
    <name evidence="2" type="ORF">HHL15_11300</name>
</gene>
<dbReference type="AlphaFoldDB" id="A0A848G4Y2"/>
<organism evidence="2 3">
    <name type="scientific">Zoogloea dura</name>
    <dbReference type="NCBI Taxonomy" id="2728840"/>
    <lineage>
        <taxon>Bacteria</taxon>
        <taxon>Pseudomonadati</taxon>
        <taxon>Pseudomonadota</taxon>
        <taxon>Betaproteobacteria</taxon>
        <taxon>Rhodocyclales</taxon>
        <taxon>Zoogloeaceae</taxon>
        <taxon>Zoogloea</taxon>
    </lineage>
</organism>
<proteinExistence type="predicted"/>
<dbReference type="PROSITE" id="PS51833">
    <property type="entry name" value="HDOD"/>
    <property type="match status" value="1"/>
</dbReference>
<feature type="domain" description="HDOD" evidence="1">
    <location>
        <begin position="24"/>
        <end position="216"/>
    </location>
</feature>
<dbReference type="Pfam" id="PF08668">
    <property type="entry name" value="HDOD"/>
    <property type="match status" value="1"/>
</dbReference>
<protein>
    <submittedName>
        <fullName evidence="2">HDOD domain-containing protein</fullName>
    </submittedName>
</protein>
<dbReference type="PANTHER" id="PTHR33525">
    <property type="match status" value="1"/>
</dbReference>
<evidence type="ECO:0000313" key="3">
    <source>
        <dbReference type="Proteomes" id="UP000580043"/>
    </source>
</evidence>
<dbReference type="Proteomes" id="UP000580043">
    <property type="component" value="Unassembled WGS sequence"/>
</dbReference>
<dbReference type="RefSeq" id="WP_169145864.1">
    <property type="nucleotide sequence ID" value="NZ_JABBGA010000007.1"/>
</dbReference>
<name>A0A848G4Y2_9RHOO</name>
<keyword evidence="3" id="KW-1185">Reference proteome</keyword>
<dbReference type="EMBL" id="JABBGA010000007">
    <property type="protein sequence ID" value="NML26329.1"/>
    <property type="molecule type" value="Genomic_DNA"/>
</dbReference>
<dbReference type="SUPFAM" id="SSF109604">
    <property type="entry name" value="HD-domain/PDEase-like"/>
    <property type="match status" value="1"/>
</dbReference>
<dbReference type="PANTHER" id="PTHR33525:SF6">
    <property type="entry name" value="HDOD DOMAIN-CONTAINING PROTEIN"/>
    <property type="match status" value="1"/>
</dbReference>
<accession>A0A848G4Y2</accession>
<evidence type="ECO:0000259" key="1">
    <source>
        <dbReference type="PROSITE" id="PS51833"/>
    </source>
</evidence>
<reference evidence="2 3" key="1">
    <citation type="submission" date="2020-04" db="EMBL/GenBank/DDBJ databases">
        <title>Zoogloea sp. G-4-1-14 isolated from soil.</title>
        <authorList>
            <person name="Dahal R.H."/>
        </authorList>
    </citation>
    <scope>NUCLEOTIDE SEQUENCE [LARGE SCALE GENOMIC DNA]</scope>
    <source>
        <strain evidence="2 3">G-4-1-14</strain>
    </source>
</reference>
<dbReference type="InterPro" id="IPR052340">
    <property type="entry name" value="RNase_Y/CdgJ"/>
</dbReference>
<dbReference type="InterPro" id="IPR013976">
    <property type="entry name" value="HDOD"/>
</dbReference>
<dbReference type="Gene3D" id="1.10.3210.10">
    <property type="entry name" value="Hypothetical protein af1432"/>
    <property type="match status" value="1"/>
</dbReference>